<organism evidence="2 3">
    <name type="scientific">Pseudomonas phage vB_PsyM_KIL4</name>
    <dbReference type="NCBI Taxonomy" id="1777069"/>
    <lineage>
        <taxon>Viruses</taxon>
        <taxon>Duplodnaviria</taxon>
        <taxon>Heunggongvirae</taxon>
        <taxon>Uroviricota</taxon>
        <taxon>Caudoviricetes</taxon>
        <taxon>Vandenendeviridae</taxon>
        <taxon>Gorskivirinae</taxon>
        <taxon>Flaumdravirus</taxon>
        <taxon>Flaumdravirus KIL2</taxon>
    </lineage>
</organism>
<keyword evidence="3" id="KW-1185">Reference proteome</keyword>
<keyword evidence="1" id="KW-0175">Coiled coil</keyword>
<sequence length="86" mass="9841">MTNLAETIEKLERDLAIAKAQHAKDVIRNRPQAAKALADIKTKLDTLVKEAQEIARAADIVFYYSSGYEEFSWQNKEDWSYSSQDC</sequence>
<feature type="coiled-coil region" evidence="1">
    <location>
        <begin position="1"/>
        <end position="57"/>
    </location>
</feature>
<evidence type="ECO:0000256" key="1">
    <source>
        <dbReference type="SAM" id="Coils"/>
    </source>
</evidence>
<gene>
    <name evidence="2" type="ORF">vB_PsyM_KIL4_0142</name>
</gene>
<reference evidence="2 3" key="1">
    <citation type="journal article" date="2016" name="Front. Microbiol.">
        <title>Characterization of Novel Bacteriophages for Biocontrol of Bacterial Blight in Leek Caused by Pseudomonas syringae pv. porri.</title>
        <authorList>
            <person name="Rombouts S."/>
            <person name="Lavigne R."/>
        </authorList>
    </citation>
    <scope>NUCLEOTIDE SEQUENCE [LARGE SCALE GENOMIC DNA]</scope>
</reference>
<evidence type="ECO:0000313" key="2">
    <source>
        <dbReference type="EMBL" id="AMR57866.1"/>
    </source>
</evidence>
<evidence type="ECO:0000313" key="3">
    <source>
        <dbReference type="Proteomes" id="UP000229945"/>
    </source>
</evidence>
<proteinExistence type="predicted"/>
<accession>A0A142IF61</accession>
<name>A0A142IF61_9CAUD</name>
<dbReference type="EMBL" id="KU130129">
    <property type="protein sequence ID" value="AMR57866.1"/>
    <property type="molecule type" value="Genomic_DNA"/>
</dbReference>
<protein>
    <submittedName>
        <fullName evidence="2">Uncharacterized protein</fullName>
    </submittedName>
</protein>
<dbReference type="Proteomes" id="UP000229945">
    <property type="component" value="Segment"/>
</dbReference>